<protein>
    <recommendedName>
        <fullName evidence="5">Haloacid dehalogenase</fullName>
    </recommendedName>
</protein>
<comment type="caution">
    <text evidence="3">The sequence shown here is derived from an EMBL/GenBank/DDBJ whole genome shotgun (WGS) entry which is preliminary data.</text>
</comment>
<keyword evidence="1" id="KW-0378">Hydrolase</keyword>
<dbReference type="Proteomes" id="UP001274830">
    <property type="component" value="Unassembled WGS sequence"/>
</dbReference>
<dbReference type="SUPFAM" id="SSF56784">
    <property type="entry name" value="HAD-like"/>
    <property type="match status" value="1"/>
</dbReference>
<keyword evidence="4" id="KW-1185">Reference proteome</keyword>
<reference evidence="3" key="1">
    <citation type="submission" date="2023-07" db="EMBL/GenBank/DDBJ databases">
        <title>Black Yeasts Isolated from many extreme environments.</title>
        <authorList>
            <person name="Coleine C."/>
            <person name="Stajich J.E."/>
            <person name="Selbmann L."/>
        </authorList>
    </citation>
    <scope>NUCLEOTIDE SEQUENCE</scope>
    <source>
        <strain evidence="3">CCFEE 5485</strain>
    </source>
</reference>
<sequence length="277" mass="31293">MASLPHLRLLFFDVFGTSVVQREPVADELWLAAKDALDEQGLSLIDSEVRTKATQMTYEQWFELGGKWNESKDDFIRESKAKHGSVDWREVDLRRIESLRTLLAGRGLIKLNKKGQAEKGSLFYDVQLDHLGRVWHRLPPWPDTCRGLSLLNSKATMVALRNTYNDLLQSLVAHSKIPFTHVFSADMFDSFKPNPKVYLGASERLGVRPDESALVAAHLGDLQGAKACRFRTIYLNRPLEEKNPELQHEDIADLVIEEHEEGFITLAKLLGLAVGSS</sequence>
<organism evidence="3 4">
    <name type="scientific">Recurvomyces mirabilis</name>
    <dbReference type="NCBI Taxonomy" id="574656"/>
    <lineage>
        <taxon>Eukaryota</taxon>
        <taxon>Fungi</taxon>
        <taxon>Dikarya</taxon>
        <taxon>Ascomycota</taxon>
        <taxon>Pezizomycotina</taxon>
        <taxon>Dothideomycetes</taxon>
        <taxon>Dothideomycetidae</taxon>
        <taxon>Mycosphaerellales</taxon>
        <taxon>Teratosphaeriaceae</taxon>
        <taxon>Recurvomyces</taxon>
    </lineage>
</organism>
<dbReference type="NCBIfam" id="TIGR01493">
    <property type="entry name" value="HAD-SF-IA-v2"/>
    <property type="match status" value="1"/>
</dbReference>
<dbReference type="PANTHER" id="PTHR43316:SF3">
    <property type="entry name" value="HALOACID DEHALOGENASE, TYPE II (AFU_ORTHOLOGUE AFUA_2G07750)-RELATED"/>
    <property type="match status" value="1"/>
</dbReference>
<evidence type="ECO:0000313" key="4">
    <source>
        <dbReference type="Proteomes" id="UP001274830"/>
    </source>
</evidence>
<dbReference type="GO" id="GO:0016791">
    <property type="term" value="F:phosphatase activity"/>
    <property type="evidence" value="ECO:0007669"/>
    <property type="project" value="UniProtKB-ARBA"/>
</dbReference>
<dbReference type="PANTHER" id="PTHR43316">
    <property type="entry name" value="HYDROLASE, HALOACID DELAHOGENASE-RELATED"/>
    <property type="match status" value="1"/>
</dbReference>
<dbReference type="AlphaFoldDB" id="A0AAE1C0H0"/>
<proteinExistence type="predicted"/>
<dbReference type="InterPro" id="IPR023214">
    <property type="entry name" value="HAD_sf"/>
</dbReference>
<dbReference type="SFLD" id="SFLDG01129">
    <property type="entry name" value="C1.5:_HAD__Beta-PGM__Phosphata"/>
    <property type="match status" value="1"/>
</dbReference>
<evidence type="ECO:0000256" key="2">
    <source>
        <dbReference type="SAM" id="SignalP"/>
    </source>
</evidence>
<dbReference type="EMBL" id="JAUTXT010000022">
    <property type="protein sequence ID" value="KAK3673943.1"/>
    <property type="molecule type" value="Genomic_DNA"/>
</dbReference>
<keyword evidence="2" id="KW-0732">Signal</keyword>
<evidence type="ECO:0008006" key="5">
    <source>
        <dbReference type="Google" id="ProtNLM"/>
    </source>
</evidence>
<evidence type="ECO:0000256" key="1">
    <source>
        <dbReference type="ARBA" id="ARBA00022801"/>
    </source>
</evidence>
<evidence type="ECO:0000313" key="3">
    <source>
        <dbReference type="EMBL" id="KAK3673943.1"/>
    </source>
</evidence>
<feature type="chain" id="PRO_5042047385" description="Haloacid dehalogenase" evidence="2">
    <location>
        <begin position="23"/>
        <end position="277"/>
    </location>
</feature>
<dbReference type="InterPro" id="IPR006439">
    <property type="entry name" value="HAD-SF_hydro_IA"/>
</dbReference>
<dbReference type="Pfam" id="PF00702">
    <property type="entry name" value="Hydrolase"/>
    <property type="match status" value="1"/>
</dbReference>
<accession>A0AAE1C0H0</accession>
<feature type="signal peptide" evidence="2">
    <location>
        <begin position="1"/>
        <end position="22"/>
    </location>
</feature>
<dbReference type="InterPro" id="IPR051540">
    <property type="entry name" value="S-2-haloacid_dehalogenase"/>
</dbReference>
<dbReference type="Gene3D" id="3.40.50.1000">
    <property type="entry name" value="HAD superfamily/HAD-like"/>
    <property type="match status" value="1"/>
</dbReference>
<dbReference type="SFLD" id="SFLDS00003">
    <property type="entry name" value="Haloacid_Dehalogenase"/>
    <property type="match status" value="1"/>
</dbReference>
<name>A0AAE1C0H0_9PEZI</name>
<dbReference type="InterPro" id="IPR036412">
    <property type="entry name" value="HAD-like_sf"/>
</dbReference>
<gene>
    <name evidence="3" type="ORF">LTR78_006145</name>
</gene>